<dbReference type="EMBL" id="KN832870">
    <property type="protein sequence ID" value="KIN07613.1"/>
    <property type="molecule type" value="Genomic_DNA"/>
</dbReference>
<feature type="region of interest" description="Disordered" evidence="8">
    <location>
        <begin position="55"/>
        <end position="78"/>
    </location>
</feature>
<protein>
    <recommendedName>
        <fullName evidence="11">37S ribosomal protein Rsm22</fullName>
    </recommendedName>
</protein>
<feature type="region of interest" description="Disordered" evidence="8">
    <location>
        <begin position="813"/>
        <end position="837"/>
    </location>
</feature>
<evidence type="ECO:0000256" key="6">
    <source>
        <dbReference type="ARBA" id="ARBA00023128"/>
    </source>
</evidence>
<dbReference type="GO" id="GO:0006412">
    <property type="term" value="P:translation"/>
    <property type="evidence" value="ECO:0007669"/>
    <property type="project" value="InterPro"/>
</dbReference>
<evidence type="ECO:0000256" key="3">
    <source>
        <dbReference type="ARBA" id="ARBA00022946"/>
    </source>
</evidence>
<dbReference type="InterPro" id="IPR029063">
    <property type="entry name" value="SAM-dependent_MTases_sf"/>
</dbReference>
<dbReference type="FunCoup" id="A0A0C3DZZ2">
    <property type="interactions" value="308"/>
</dbReference>
<keyword evidence="6" id="KW-0496">Mitochondrion</keyword>
<dbReference type="InParanoid" id="A0A0C3DZZ2"/>
<dbReference type="GO" id="GO:0003735">
    <property type="term" value="F:structural constituent of ribosome"/>
    <property type="evidence" value="ECO:0007669"/>
    <property type="project" value="TreeGrafter"/>
</dbReference>
<feature type="compositionally biased region" description="Basic residues" evidence="8">
    <location>
        <begin position="815"/>
        <end position="824"/>
    </location>
</feature>
<evidence type="ECO:0000313" key="9">
    <source>
        <dbReference type="EMBL" id="KIN07613.1"/>
    </source>
</evidence>
<dbReference type="GO" id="GO:0051536">
    <property type="term" value="F:iron-sulfur cluster binding"/>
    <property type="evidence" value="ECO:0007669"/>
    <property type="project" value="UniProtKB-KW"/>
</dbReference>
<evidence type="ECO:0000256" key="2">
    <source>
        <dbReference type="ARBA" id="ARBA00022723"/>
    </source>
</evidence>
<evidence type="ECO:0000256" key="1">
    <source>
        <dbReference type="ARBA" id="ARBA00004173"/>
    </source>
</evidence>
<dbReference type="AlphaFoldDB" id="A0A0C3DZZ2"/>
<evidence type="ECO:0000256" key="4">
    <source>
        <dbReference type="ARBA" id="ARBA00023004"/>
    </source>
</evidence>
<evidence type="ECO:0000256" key="5">
    <source>
        <dbReference type="ARBA" id="ARBA00023014"/>
    </source>
</evidence>
<feature type="compositionally biased region" description="Basic and acidic residues" evidence="8">
    <location>
        <begin position="826"/>
        <end position="837"/>
    </location>
</feature>
<keyword evidence="2" id="KW-0479">Metal-binding</keyword>
<dbReference type="Pfam" id="PF09243">
    <property type="entry name" value="Rsm22"/>
    <property type="match status" value="1"/>
</dbReference>
<dbReference type="GO" id="GO:0005763">
    <property type="term" value="C:mitochondrial small ribosomal subunit"/>
    <property type="evidence" value="ECO:0007669"/>
    <property type="project" value="TreeGrafter"/>
</dbReference>
<keyword evidence="10" id="KW-1185">Reference proteome</keyword>
<dbReference type="GO" id="GO:0046872">
    <property type="term" value="F:metal ion binding"/>
    <property type="evidence" value="ECO:0007669"/>
    <property type="project" value="UniProtKB-KW"/>
</dbReference>
<feature type="compositionally biased region" description="Acidic residues" evidence="8">
    <location>
        <begin position="234"/>
        <end position="264"/>
    </location>
</feature>
<keyword evidence="3" id="KW-0809">Transit peptide</keyword>
<feature type="compositionally biased region" description="Basic and acidic residues" evidence="8">
    <location>
        <begin position="64"/>
        <end position="77"/>
    </location>
</feature>
<dbReference type="Proteomes" id="UP000054321">
    <property type="component" value="Unassembled WGS sequence"/>
</dbReference>
<dbReference type="PANTHER" id="PTHR13184">
    <property type="entry name" value="37S RIBOSOMAL PROTEIN S22"/>
    <property type="match status" value="1"/>
</dbReference>
<accession>A0A0C3DZZ2</accession>
<dbReference type="HOGENOM" id="CLU_007075_0_0_1"/>
<dbReference type="OrthoDB" id="421327at2759"/>
<evidence type="ECO:0000313" key="10">
    <source>
        <dbReference type="Proteomes" id="UP000054321"/>
    </source>
</evidence>
<evidence type="ECO:0000256" key="8">
    <source>
        <dbReference type="SAM" id="MobiDB-lite"/>
    </source>
</evidence>
<dbReference type="STRING" id="913774.A0A0C3DZZ2"/>
<evidence type="ECO:0000256" key="7">
    <source>
        <dbReference type="ARBA" id="ARBA00045681"/>
    </source>
</evidence>
<name>A0A0C3DZZ2_OIDMZ</name>
<keyword evidence="5" id="KW-0411">Iron-sulfur</keyword>
<dbReference type="SUPFAM" id="SSF53335">
    <property type="entry name" value="S-adenosyl-L-methionine-dependent methyltransferases"/>
    <property type="match status" value="1"/>
</dbReference>
<dbReference type="PANTHER" id="PTHR13184:SF5">
    <property type="entry name" value="METHYLTRANSFERASE-LIKE PROTEIN 17, MITOCHONDRIAL"/>
    <property type="match status" value="1"/>
</dbReference>
<gene>
    <name evidence="9" type="ORF">OIDMADRAFT_174559</name>
</gene>
<comment type="function">
    <text evidence="7">Mitochondrial ribosome (mitoribosome) assembly factor. Binds at the interface of the head and body domains of the mitochondrial small ribosomal subunit (mt-SSU), occluding the mRNA channel and preventing compaction of the head domain towards the body. Probable inactive methyltransferase: retains the characteristic folding and ability to bind S-adenosyl-L-methionine, but it probably lost its methyltransferase activity.</text>
</comment>
<comment type="subcellular location">
    <subcellularLocation>
        <location evidence="1">Mitochondrion</location>
    </subcellularLocation>
</comment>
<dbReference type="InterPro" id="IPR052571">
    <property type="entry name" value="Mt_RNA_Methyltransferase"/>
</dbReference>
<reference evidence="9 10" key="1">
    <citation type="submission" date="2014-04" db="EMBL/GenBank/DDBJ databases">
        <authorList>
            <consortium name="DOE Joint Genome Institute"/>
            <person name="Kuo A."/>
            <person name="Martino E."/>
            <person name="Perotto S."/>
            <person name="Kohler A."/>
            <person name="Nagy L.G."/>
            <person name="Floudas D."/>
            <person name="Copeland A."/>
            <person name="Barry K.W."/>
            <person name="Cichocki N."/>
            <person name="Veneault-Fourrey C."/>
            <person name="LaButti K."/>
            <person name="Lindquist E.A."/>
            <person name="Lipzen A."/>
            <person name="Lundell T."/>
            <person name="Morin E."/>
            <person name="Murat C."/>
            <person name="Sun H."/>
            <person name="Tunlid A."/>
            <person name="Henrissat B."/>
            <person name="Grigoriev I.V."/>
            <person name="Hibbett D.S."/>
            <person name="Martin F."/>
            <person name="Nordberg H.P."/>
            <person name="Cantor M.N."/>
            <person name="Hua S.X."/>
        </authorList>
    </citation>
    <scope>NUCLEOTIDE SEQUENCE [LARGE SCALE GENOMIC DNA]</scope>
    <source>
        <strain evidence="9 10">Zn</strain>
    </source>
</reference>
<reference evidence="10" key="2">
    <citation type="submission" date="2015-01" db="EMBL/GenBank/DDBJ databases">
        <title>Evolutionary Origins and Diversification of the Mycorrhizal Mutualists.</title>
        <authorList>
            <consortium name="DOE Joint Genome Institute"/>
            <consortium name="Mycorrhizal Genomics Consortium"/>
            <person name="Kohler A."/>
            <person name="Kuo A."/>
            <person name="Nagy L.G."/>
            <person name="Floudas D."/>
            <person name="Copeland A."/>
            <person name="Barry K.W."/>
            <person name="Cichocki N."/>
            <person name="Veneault-Fourrey C."/>
            <person name="LaButti K."/>
            <person name="Lindquist E.A."/>
            <person name="Lipzen A."/>
            <person name="Lundell T."/>
            <person name="Morin E."/>
            <person name="Murat C."/>
            <person name="Riley R."/>
            <person name="Ohm R."/>
            <person name="Sun H."/>
            <person name="Tunlid A."/>
            <person name="Henrissat B."/>
            <person name="Grigoriev I.V."/>
            <person name="Hibbett D.S."/>
            <person name="Martin F."/>
        </authorList>
    </citation>
    <scope>NUCLEOTIDE SEQUENCE [LARGE SCALE GENOMIC DNA]</scope>
    <source>
        <strain evidence="10">Zn</strain>
    </source>
</reference>
<dbReference type="InterPro" id="IPR015324">
    <property type="entry name" value="Ribosomal_Rsm22-like"/>
</dbReference>
<evidence type="ECO:0008006" key="11">
    <source>
        <dbReference type="Google" id="ProtNLM"/>
    </source>
</evidence>
<feature type="region of interest" description="Disordered" evidence="8">
    <location>
        <begin position="234"/>
        <end position="270"/>
    </location>
</feature>
<proteinExistence type="predicted"/>
<keyword evidence="4" id="KW-0408">Iron</keyword>
<dbReference type="GO" id="GO:0008168">
    <property type="term" value="F:methyltransferase activity"/>
    <property type="evidence" value="ECO:0007669"/>
    <property type="project" value="InterPro"/>
</dbReference>
<sequence>MLTTRQVPRACQACRLQLLSLFEQGFANPIATNSSRPRYATLFRTRSLYRLRNQSRGFSATRAQTEEAPKDATKSTSEEIEAVVRQARQTFGETLPKDYLSEEEYTLYERLYGPPVRETSPDDLEYVPGVEDENEGPSRSNVLLRENLDGTFEEVDFDPTLGFSVVEDSVEGLATKLPENELAELIEGGEPVDAVAITPEESMVNVQGKNQREIEAIARLQRDMEASLANPVEEEIDEEFEEGEAQEEEEQEEEEDENKEDSEQDAFFTSDERITHPRTLLARSGTSPSTVNLPQQQFIEPISELLERTNWKHLTEAAEKAFGGKGLPYSTSTPATKKLLPQKHIGLDASQHTMSQIEADAYISTVMPGIYAAVMSTLVEVRKRLGSNWIRDLLFREGGEGPKVLDAGAGGSGILAWREILQAEWDVLRDEGIVEGDNAPSGKTTVLTGSDGLRHRISRFLDNTTFLPRLPDYIHSSNSQELLYGSPAQGRKSYDIIIAPHTLFPLKEDFRRKNMVQNLWSLLNPNGGVLILIEKGLPRGFEAIAGARSLLLETHISSPGETEIAKELQSPIPEGELVTQKEEGMIIAPCTNHNKCPMYPVPGLSSGRKDFCHFRQRYLRPPFLQKVLGASNRNHEDVKFSYIAVRRGNDARKAEVPLIQGDEATERAFTGYEDLSESEAGSEGVDIQFNTLSLPRTILSPLKRHGHVTLDLCTPSGKLERWVVPKSFSKAAYRDARKSKWGDLWALGAKTRTERKPRLGRLGDSAIEPVRIKAGKGKKAVKVGKNKKANRFDILMGAEGMEGIQLDRNQARFAKPQKRTKGGRIYKPEKPIGPDDI</sequence>
<organism evidence="9 10">
    <name type="scientific">Oidiodendron maius (strain Zn)</name>
    <dbReference type="NCBI Taxonomy" id="913774"/>
    <lineage>
        <taxon>Eukaryota</taxon>
        <taxon>Fungi</taxon>
        <taxon>Dikarya</taxon>
        <taxon>Ascomycota</taxon>
        <taxon>Pezizomycotina</taxon>
        <taxon>Leotiomycetes</taxon>
        <taxon>Leotiomycetes incertae sedis</taxon>
        <taxon>Myxotrichaceae</taxon>
        <taxon>Oidiodendron</taxon>
    </lineage>
</organism>